<evidence type="ECO:0000259" key="2">
    <source>
        <dbReference type="Pfam" id="PF25547"/>
    </source>
</evidence>
<dbReference type="EMBL" id="JBITLE010000002">
    <property type="protein sequence ID" value="MFI7261976.1"/>
    <property type="molecule type" value="Genomic_DNA"/>
</dbReference>
<keyword evidence="1" id="KW-0812">Transmembrane</keyword>
<reference evidence="3 4" key="1">
    <citation type="submission" date="2024-10" db="EMBL/GenBank/DDBJ databases">
        <title>The Natural Products Discovery Center: Release of the First 8490 Sequenced Strains for Exploring Actinobacteria Biosynthetic Diversity.</title>
        <authorList>
            <person name="Kalkreuter E."/>
            <person name="Kautsar S.A."/>
            <person name="Yang D."/>
            <person name="Bader C.D."/>
            <person name="Teijaro C.N."/>
            <person name="Fluegel L."/>
            <person name="Davis C.M."/>
            <person name="Simpson J.R."/>
            <person name="Lauterbach L."/>
            <person name="Steele A.D."/>
            <person name="Gui C."/>
            <person name="Meng S."/>
            <person name="Li G."/>
            <person name="Viehrig K."/>
            <person name="Ye F."/>
            <person name="Su P."/>
            <person name="Kiefer A.F."/>
            <person name="Nichols A."/>
            <person name="Cepeda A.J."/>
            <person name="Yan W."/>
            <person name="Fan B."/>
            <person name="Jiang Y."/>
            <person name="Adhikari A."/>
            <person name="Zheng C.-J."/>
            <person name="Schuster L."/>
            <person name="Cowan T.M."/>
            <person name="Smanski M.J."/>
            <person name="Chevrette M.G."/>
            <person name="De Carvalho L.P.S."/>
            <person name="Shen B."/>
        </authorList>
    </citation>
    <scope>NUCLEOTIDE SEQUENCE [LARGE SCALE GENOMIC DNA]</scope>
    <source>
        <strain evidence="3 4">NPDC049845</strain>
    </source>
</reference>
<feature type="transmembrane region" description="Helical" evidence="1">
    <location>
        <begin position="116"/>
        <end position="137"/>
    </location>
</feature>
<sequence>MGLQLPGELITALGWIGYTWPEADEVKLFEMGQAWIEFAGRIGTAAGEADAAAAQVWTQNVGPAVAAFQKWWGGEQNGPLVLHDSMPAAVLLGAGLIICAAIVLALKIAVIVQLAILAFEVAQAIATAVVTFGASLAEIPVFQVITREIVGALIDQVVNRLLDA</sequence>
<protein>
    <recommendedName>
        <fullName evidence="2">Outer membrane channel protein CpnT-like N-terminal domain-containing protein</fullName>
    </recommendedName>
</protein>
<keyword evidence="1" id="KW-0472">Membrane</keyword>
<evidence type="ECO:0000313" key="4">
    <source>
        <dbReference type="Proteomes" id="UP001612812"/>
    </source>
</evidence>
<accession>A0ABW7ZIN2</accession>
<comment type="caution">
    <text evidence="3">The sequence shown here is derived from an EMBL/GenBank/DDBJ whole genome shotgun (WGS) entry which is preliminary data.</text>
</comment>
<evidence type="ECO:0000256" key="1">
    <source>
        <dbReference type="SAM" id="Phobius"/>
    </source>
</evidence>
<keyword evidence="4" id="KW-1185">Reference proteome</keyword>
<dbReference type="InterPro" id="IPR057746">
    <property type="entry name" value="CpnT-like_N"/>
</dbReference>
<evidence type="ECO:0000313" key="3">
    <source>
        <dbReference type="EMBL" id="MFI7261976.1"/>
    </source>
</evidence>
<proteinExistence type="predicted"/>
<name>A0ABW7ZIN2_9ACTN</name>
<keyword evidence="1" id="KW-1133">Transmembrane helix</keyword>
<feature type="domain" description="Outer membrane channel protein CpnT-like N-terminal" evidence="2">
    <location>
        <begin position="16"/>
        <end position="147"/>
    </location>
</feature>
<organism evidence="3 4">
    <name type="scientific">Micromonospora maritima</name>
    <dbReference type="NCBI Taxonomy" id="986711"/>
    <lineage>
        <taxon>Bacteria</taxon>
        <taxon>Bacillati</taxon>
        <taxon>Actinomycetota</taxon>
        <taxon>Actinomycetes</taxon>
        <taxon>Micromonosporales</taxon>
        <taxon>Micromonosporaceae</taxon>
        <taxon>Micromonospora</taxon>
    </lineage>
</organism>
<dbReference type="Proteomes" id="UP001612812">
    <property type="component" value="Unassembled WGS sequence"/>
</dbReference>
<dbReference type="Pfam" id="PF25547">
    <property type="entry name" value="WXG100_2"/>
    <property type="match status" value="1"/>
</dbReference>
<dbReference type="RefSeq" id="WP_396756165.1">
    <property type="nucleotide sequence ID" value="NZ_JBITLA010000001.1"/>
</dbReference>
<gene>
    <name evidence="3" type="ORF">ACIBP4_06610</name>
</gene>
<feature type="transmembrane region" description="Helical" evidence="1">
    <location>
        <begin position="89"/>
        <end position="110"/>
    </location>
</feature>